<feature type="transmembrane region" description="Helical" evidence="1">
    <location>
        <begin position="439"/>
        <end position="459"/>
    </location>
</feature>
<comment type="caution">
    <text evidence="2">The sequence shown here is derived from an EMBL/GenBank/DDBJ whole genome shotgun (WGS) entry which is preliminary data.</text>
</comment>
<proteinExistence type="predicted"/>
<gene>
    <name evidence="2" type="ORF">GPL20_00235</name>
</gene>
<keyword evidence="1" id="KW-0812">Transmembrane</keyword>
<name>A0A844T561_9BRAD</name>
<feature type="transmembrane region" description="Helical" evidence="1">
    <location>
        <begin position="416"/>
        <end position="433"/>
    </location>
</feature>
<feature type="transmembrane region" description="Helical" evidence="1">
    <location>
        <begin position="163"/>
        <end position="180"/>
    </location>
</feature>
<keyword evidence="1" id="KW-1133">Transmembrane helix</keyword>
<feature type="transmembrane region" description="Helical" evidence="1">
    <location>
        <begin position="138"/>
        <end position="157"/>
    </location>
</feature>
<evidence type="ECO:0000313" key="2">
    <source>
        <dbReference type="EMBL" id="MVT71559.1"/>
    </source>
</evidence>
<dbReference type="EMBL" id="WQNE01000001">
    <property type="protein sequence ID" value="MVT71559.1"/>
    <property type="molecule type" value="Genomic_DNA"/>
</dbReference>
<feature type="transmembrane region" description="Helical" evidence="1">
    <location>
        <begin position="238"/>
        <end position="264"/>
    </location>
</feature>
<protein>
    <submittedName>
        <fullName evidence="2">Uncharacterized protein</fullName>
    </submittedName>
</protein>
<feature type="transmembrane region" description="Helical" evidence="1">
    <location>
        <begin position="390"/>
        <end position="407"/>
    </location>
</feature>
<dbReference type="AlphaFoldDB" id="A0A844T561"/>
<sequence length="680" mass="74120">MPDRPDWVLGVGFALLGAVLGAAVLYQSRMLYFYQAFMPEMVYSACGHGFVRSPVTPPPMVDFLFGRSPVFDCATIGIAPEEPAGIFFRTQLYLGWAVSALWRVTSISYSNLWPLVSALVGAYACGCFVLVRLFFARWPAAAGAALLALSPVMLSMVPYFRDFSKAPFFIWAIVFLILTIRAELPRMALLWAALSGVAVGLGVGFRSDVFILLPIGIIALMVASGLKRWMVGIATMAVFVATALLSAAPLLGGGSAGASGVLLMQGLSDPFQSYLDLGPVPYSLGARYSDEIVLSSVAADLRPADPGWDAGEGKLGHSVSQAITRSGSYLLSWLPYFAGDVTTQALKSAAWVVVFPELVAPGRVNLDPGVPVRAAPQIARLLNRLYDRLANSWVAIVCAAGFIAFFWREAAVRPREAFALFLMFGALLTYPVVQFSVRHVFHLEFIWILAALSFFSVPFEWSRLRGVLPRFLIVAAIAFVGLISMYAGMAMYQDRVLRHQVEALLAEPREPIALVSKSSTSEAAIFSLPLPDRYRALVESAPDSMTPKLGEQSLQWDVRAAGDRILLTFGGESCSEGTAAVSFRYATREGIWQRLDHSISVDLPQDRASFSTVLVPAFYRPTQYLSDIQLPAKYSTCLVKAERMIGQTKLPILLDAVLAPGWQNRPLHRAFGGFSTFGTK</sequence>
<accession>A0A844T561</accession>
<reference evidence="2 3" key="1">
    <citation type="submission" date="2019-12" db="EMBL/GenBank/DDBJ databases">
        <title>Draft genome sequences Bradyrhizobium cajani AMBPC1010, Bradyrhizobium pachyrhizi AMBPC1040 and Bradyrhizobium yuanmingense ALSPC3051, three plant growth promoting strains isolated from nodules of Cajanus cajan L. in Dominican Republic.</title>
        <authorList>
            <person name="Flores-Felix J.D."/>
            <person name="Araujo J."/>
            <person name="Diaz-Alcantara C."/>
            <person name="Gonzalez-Andres F."/>
            <person name="Velazquez E."/>
        </authorList>
    </citation>
    <scope>NUCLEOTIDE SEQUENCE [LARGE SCALE GENOMIC DNA]</scope>
    <source>
        <strain evidence="2 3">1010</strain>
    </source>
</reference>
<feature type="transmembrane region" description="Helical" evidence="1">
    <location>
        <begin position="112"/>
        <end position="131"/>
    </location>
</feature>
<keyword evidence="3" id="KW-1185">Reference proteome</keyword>
<dbReference type="OrthoDB" id="8171840at2"/>
<feature type="transmembrane region" description="Helical" evidence="1">
    <location>
        <begin position="471"/>
        <end position="492"/>
    </location>
</feature>
<keyword evidence="1" id="KW-0472">Membrane</keyword>
<dbReference type="RefSeq" id="WP_157326815.1">
    <property type="nucleotide sequence ID" value="NZ_JANADL010000020.1"/>
</dbReference>
<evidence type="ECO:0000313" key="3">
    <source>
        <dbReference type="Proteomes" id="UP000449969"/>
    </source>
</evidence>
<dbReference type="Proteomes" id="UP000449969">
    <property type="component" value="Unassembled WGS sequence"/>
</dbReference>
<feature type="transmembrane region" description="Helical" evidence="1">
    <location>
        <begin position="7"/>
        <end position="26"/>
    </location>
</feature>
<organism evidence="2 3">
    <name type="scientific">Bradyrhizobium cajani</name>
    <dbReference type="NCBI Taxonomy" id="1928661"/>
    <lineage>
        <taxon>Bacteria</taxon>
        <taxon>Pseudomonadati</taxon>
        <taxon>Pseudomonadota</taxon>
        <taxon>Alphaproteobacteria</taxon>
        <taxon>Hyphomicrobiales</taxon>
        <taxon>Nitrobacteraceae</taxon>
        <taxon>Bradyrhizobium</taxon>
    </lineage>
</organism>
<evidence type="ECO:0000256" key="1">
    <source>
        <dbReference type="SAM" id="Phobius"/>
    </source>
</evidence>
<feature type="transmembrane region" description="Helical" evidence="1">
    <location>
        <begin position="209"/>
        <end position="226"/>
    </location>
</feature>